<dbReference type="GO" id="GO:0010197">
    <property type="term" value="P:polar nucleus fusion"/>
    <property type="evidence" value="ECO:0007669"/>
    <property type="project" value="EnsemblPlants"/>
</dbReference>
<evidence type="ECO:0000256" key="1">
    <source>
        <dbReference type="PROSITE-ProRule" id="PRU00267"/>
    </source>
</evidence>
<gene>
    <name evidence="5" type="ORF">BVRB_1g020520</name>
</gene>
<proteinExistence type="predicted"/>
<dbReference type="Gramene" id="KMS99799">
    <property type="protein sequence ID" value="KMS99799"/>
    <property type="gene ID" value="BVRB_1g020520"/>
</dbReference>
<feature type="DNA-binding region" description="HMG box" evidence="1">
    <location>
        <begin position="246"/>
        <end position="314"/>
    </location>
</feature>
<feature type="region of interest" description="Disordered" evidence="2">
    <location>
        <begin position="137"/>
        <end position="159"/>
    </location>
</feature>
<keyword evidence="1" id="KW-0539">Nucleus</keyword>
<dbReference type="PANTHER" id="PTHR46691">
    <property type="entry name" value="HIGH MOBILITY GROUP B PROTEIN 9"/>
    <property type="match status" value="1"/>
</dbReference>
<dbReference type="InterPro" id="IPR036431">
    <property type="entry name" value="ARID_dom_sf"/>
</dbReference>
<feature type="compositionally biased region" description="Basic residues" evidence="2">
    <location>
        <begin position="227"/>
        <end position="239"/>
    </location>
</feature>
<evidence type="ECO:0000259" key="4">
    <source>
        <dbReference type="PROSITE" id="PS51011"/>
    </source>
</evidence>
<sequence length="327" mass="37644">MWPVLKKTNHFYPSPLSTHEEVVNQPKIFLDTLKSLHSMLGTRFMVPVIGRKELNLHVLYVEVTNRGGYVKVVSEKRWREISSIFNFSSTTTSASFVLKKHYLSLLYQYEQVYFFKLQGPVLAPPLAGPCPVGPDVGGTDMDDHEKYEPKRVQDSVNKDSDPLSISAVGTIHGKFDCGYLVSIKIGQDLLSGVIYHPVDEPSTSSFLDEEDLSMALVPYDPSTPRRSSAKRRQRKRKRWGRDPSHPKPNRSGYNFFFAEKHALLKSLHPNTREREFTKMIGELWNNLSFDEKMVYQNIGLRDKERYRKELQEYNAKLATIRGNMNNL</sequence>
<feature type="domain" description="ARID" evidence="4">
    <location>
        <begin position="23"/>
        <end position="114"/>
    </location>
</feature>
<dbReference type="OrthoDB" id="338531at2759"/>
<dbReference type="PROSITE" id="PS50118">
    <property type="entry name" value="HMG_BOX_2"/>
    <property type="match status" value="1"/>
</dbReference>
<accession>A0A0J8BEL5</accession>
<dbReference type="AlphaFoldDB" id="A0A0J8BEL5"/>
<feature type="region of interest" description="Disordered" evidence="2">
    <location>
        <begin position="217"/>
        <end position="252"/>
    </location>
</feature>
<dbReference type="PANTHER" id="PTHR46691:SF1">
    <property type="entry name" value="AT-RICH INTERACTIVE DOMAIN-CONTAINING PROTEIN 2"/>
    <property type="match status" value="1"/>
</dbReference>
<dbReference type="CDD" id="cd22009">
    <property type="entry name" value="HMG-box_AtHMGB9-like"/>
    <property type="match status" value="1"/>
</dbReference>
<reference evidence="5 6" key="1">
    <citation type="journal article" date="2014" name="Nature">
        <title>The genome of the recently domesticated crop plant sugar beet (Beta vulgaris).</title>
        <authorList>
            <person name="Dohm J.C."/>
            <person name="Minoche A.E."/>
            <person name="Holtgrawe D."/>
            <person name="Capella-Gutierrez S."/>
            <person name="Zakrzewski F."/>
            <person name="Tafer H."/>
            <person name="Rupp O."/>
            <person name="Sorensen T.R."/>
            <person name="Stracke R."/>
            <person name="Reinhardt R."/>
            <person name="Goesmann A."/>
            <person name="Kraft T."/>
            <person name="Schulz B."/>
            <person name="Stadler P.F."/>
            <person name="Schmidt T."/>
            <person name="Gabaldon T."/>
            <person name="Lehrach H."/>
            <person name="Weisshaar B."/>
            <person name="Himmelbauer H."/>
        </authorList>
    </citation>
    <scope>NUCLEOTIDE SEQUENCE [LARGE SCALE GENOMIC DNA]</scope>
    <source>
        <tissue evidence="5">Taproot</tissue>
    </source>
</reference>
<dbReference type="Proteomes" id="UP000035740">
    <property type="component" value="Unassembled WGS sequence"/>
</dbReference>
<dbReference type="GO" id="GO:0005634">
    <property type="term" value="C:nucleus"/>
    <property type="evidence" value="ECO:0007669"/>
    <property type="project" value="UniProtKB-UniRule"/>
</dbReference>
<dbReference type="InterPro" id="IPR036910">
    <property type="entry name" value="HMG_box_dom_sf"/>
</dbReference>
<dbReference type="Gene3D" id="1.10.30.10">
    <property type="entry name" value="High mobility group box domain"/>
    <property type="match status" value="1"/>
</dbReference>
<dbReference type="EMBL" id="KQ090200">
    <property type="protein sequence ID" value="KMS99799.1"/>
    <property type="molecule type" value="Genomic_DNA"/>
</dbReference>
<dbReference type="PROSITE" id="PS51011">
    <property type="entry name" value="ARID"/>
    <property type="match status" value="1"/>
</dbReference>
<keyword evidence="1" id="KW-0238">DNA-binding</keyword>
<dbReference type="InterPro" id="IPR001606">
    <property type="entry name" value="ARID_dom"/>
</dbReference>
<dbReference type="SUPFAM" id="SSF47095">
    <property type="entry name" value="HMG-box"/>
    <property type="match status" value="1"/>
</dbReference>
<dbReference type="eggNOG" id="KOG2744">
    <property type="taxonomic scope" value="Eukaryota"/>
</dbReference>
<protein>
    <recommendedName>
        <fullName evidence="7">HMG box domain-containing protein</fullName>
    </recommendedName>
</protein>
<dbReference type="SMART" id="SM00398">
    <property type="entry name" value="HMG"/>
    <property type="match status" value="1"/>
</dbReference>
<evidence type="ECO:0000313" key="6">
    <source>
        <dbReference type="Proteomes" id="UP000035740"/>
    </source>
</evidence>
<dbReference type="eggNOG" id="KOG0381">
    <property type="taxonomic scope" value="Eukaryota"/>
</dbReference>
<feature type="compositionally biased region" description="Basic and acidic residues" evidence="2">
    <location>
        <begin position="141"/>
        <end position="159"/>
    </location>
</feature>
<keyword evidence="6" id="KW-1185">Reference proteome</keyword>
<dbReference type="SMART" id="SM00501">
    <property type="entry name" value="BRIGHT"/>
    <property type="match status" value="1"/>
</dbReference>
<feature type="domain" description="HMG box" evidence="3">
    <location>
        <begin position="246"/>
        <end position="314"/>
    </location>
</feature>
<dbReference type="GO" id="GO:0003677">
    <property type="term" value="F:DNA binding"/>
    <property type="evidence" value="ECO:0007669"/>
    <property type="project" value="UniProtKB-UniRule"/>
</dbReference>
<evidence type="ECO:0000313" key="5">
    <source>
        <dbReference type="EMBL" id="KMS99799.1"/>
    </source>
</evidence>
<dbReference type="KEGG" id="bvg:104905596"/>
<organism evidence="5 6">
    <name type="scientific">Beta vulgaris subsp. vulgaris</name>
    <name type="common">Beet</name>
    <dbReference type="NCBI Taxonomy" id="3555"/>
    <lineage>
        <taxon>Eukaryota</taxon>
        <taxon>Viridiplantae</taxon>
        <taxon>Streptophyta</taxon>
        <taxon>Embryophyta</taxon>
        <taxon>Tracheophyta</taxon>
        <taxon>Spermatophyta</taxon>
        <taxon>Magnoliopsida</taxon>
        <taxon>eudicotyledons</taxon>
        <taxon>Gunneridae</taxon>
        <taxon>Pentapetalae</taxon>
        <taxon>Caryophyllales</taxon>
        <taxon>Chenopodiaceae</taxon>
        <taxon>Betoideae</taxon>
        <taxon>Beta</taxon>
    </lineage>
</organism>
<dbReference type="Pfam" id="PF01388">
    <property type="entry name" value="ARID"/>
    <property type="match status" value="1"/>
</dbReference>
<evidence type="ECO:0008006" key="7">
    <source>
        <dbReference type="Google" id="ProtNLM"/>
    </source>
</evidence>
<name>A0A0J8BEL5_BETVV</name>
<evidence type="ECO:0000259" key="3">
    <source>
        <dbReference type="PROSITE" id="PS50118"/>
    </source>
</evidence>
<dbReference type="Gene3D" id="1.10.150.60">
    <property type="entry name" value="ARID DNA-binding domain"/>
    <property type="match status" value="1"/>
</dbReference>
<dbReference type="OMA" id="HILYVEV"/>
<dbReference type="SMART" id="SM01014">
    <property type="entry name" value="ARID"/>
    <property type="match status" value="1"/>
</dbReference>
<dbReference type="CDD" id="cd16872">
    <property type="entry name" value="ARID_HMGB9-like"/>
    <property type="match status" value="1"/>
</dbReference>
<dbReference type="InterPro" id="IPR045303">
    <property type="entry name" value="ARID_HMGB9-like"/>
</dbReference>
<evidence type="ECO:0000256" key="2">
    <source>
        <dbReference type="SAM" id="MobiDB-lite"/>
    </source>
</evidence>
<dbReference type="InterPro" id="IPR009071">
    <property type="entry name" value="HMG_box_dom"/>
</dbReference>
<dbReference type="Pfam" id="PF00505">
    <property type="entry name" value="HMG_box"/>
    <property type="match status" value="1"/>
</dbReference>
<dbReference type="SUPFAM" id="SSF46774">
    <property type="entry name" value="ARID-like"/>
    <property type="match status" value="1"/>
</dbReference>